<dbReference type="AlphaFoldDB" id="A0A0A9DCK4"/>
<organism evidence="2">
    <name type="scientific">Arundo donax</name>
    <name type="common">Giant reed</name>
    <name type="synonym">Donax arundinaceus</name>
    <dbReference type="NCBI Taxonomy" id="35708"/>
    <lineage>
        <taxon>Eukaryota</taxon>
        <taxon>Viridiplantae</taxon>
        <taxon>Streptophyta</taxon>
        <taxon>Embryophyta</taxon>
        <taxon>Tracheophyta</taxon>
        <taxon>Spermatophyta</taxon>
        <taxon>Magnoliopsida</taxon>
        <taxon>Liliopsida</taxon>
        <taxon>Poales</taxon>
        <taxon>Poaceae</taxon>
        <taxon>PACMAD clade</taxon>
        <taxon>Arundinoideae</taxon>
        <taxon>Arundineae</taxon>
        <taxon>Arundo</taxon>
    </lineage>
</organism>
<protein>
    <recommendedName>
        <fullName evidence="1">DUF659 domain-containing protein</fullName>
    </recommendedName>
</protein>
<sequence length="287" mass="32685">MRSLKRYIAKWVYVHGIPFHAVNNEEFDHLIEAAGRFGPGGRKPNQHELRDKLLHEEVEDTRMLLMLQEEDWAKNGCSIMTDAWTDQKRRSIMNLCVNCSLGTSFLESREASAESHTGELIFEYVDGCIQKVGAEKVVQVVTDNASNNMAAKDLLYVKRPTIFWSSCATYTLNLMLKGIGKMKKFKNTLDQAKALTIFIYAHHKTLSLMRKFKKKGDIIRPGVTRFASSFLTLQSLYEKKDQLRTMSQCDEWEKISHVKKSPKGVTATATLVKPAFLEWCGSLLEGI</sequence>
<dbReference type="InterPro" id="IPR007021">
    <property type="entry name" value="DUF659"/>
</dbReference>
<evidence type="ECO:0000259" key="1">
    <source>
        <dbReference type="Pfam" id="PF04937"/>
    </source>
</evidence>
<dbReference type="EMBL" id="GBRH01212364">
    <property type="protein sequence ID" value="JAD85531.1"/>
    <property type="molecule type" value="Transcribed_RNA"/>
</dbReference>
<feature type="domain" description="DUF659" evidence="1">
    <location>
        <begin position="44"/>
        <end position="194"/>
    </location>
</feature>
<reference evidence="2" key="1">
    <citation type="submission" date="2014-09" db="EMBL/GenBank/DDBJ databases">
        <authorList>
            <person name="Magalhaes I.L.F."/>
            <person name="Oliveira U."/>
            <person name="Santos F.R."/>
            <person name="Vidigal T.H.D.A."/>
            <person name="Brescovit A.D."/>
            <person name="Santos A.J."/>
        </authorList>
    </citation>
    <scope>NUCLEOTIDE SEQUENCE</scope>
    <source>
        <tissue evidence="2">Shoot tissue taken approximately 20 cm above the soil surface</tissue>
    </source>
</reference>
<dbReference type="PANTHER" id="PTHR32166">
    <property type="entry name" value="OSJNBA0013A04.12 PROTEIN"/>
    <property type="match status" value="1"/>
</dbReference>
<name>A0A0A9DCK4_ARUDO</name>
<dbReference type="SUPFAM" id="SSF53098">
    <property type="entry name" value="Ribonuclease H-like"/>
    <property type="match status" value="1"/>
</dbReference>
<dbReference type="Pfam" id="PF04937">
    <property type="entry name" value="DUF659"/>
    <property type="match status" value="1"/>
</dbReference>
<evidence type="ECO:0000313" key="2">
    <source>
        <dbReference type="EMBL" id="JAD85531.1"/>
    </source>
</evidence>
<reference evidence="2" key="2">
    <citation type="journal article" date="2015" name="Data Brief">
        <title>Shoot transcriptome of the giant reed, Arundo donax.</title>
        <authorList>
            <person name="Barrero R.A."/>
            <person name="Guerrero F.D."/>
            <person name="Moolhuijzen P."/>
            <person name="Goolsby J.A."/>
            <person name="Tidwell J."/>
            <person name="Bellgard S.E."/>
            <person name="Bellgard M.I."/>
        </authorList>
    </citation>
    <scope>NUCLEOTIDE SEQUENCE</scope>
    <source>
        <tissue evidence="2">Shoot tissue taken approximately 20 cm above the soil surface</tissue>
    </source>
</reference>
<dbReference type="InterPro" id="IPR012337">
    <property type="entry name" value="RNaseH-like_sf"/>
</dbReference>
<accession>A0A0A9DCK4</accession>
<proteinExistence type="predicted"/>
<dbReference type="PANTHER" id="PTHR32166:SF74">
    <property type="entry name" value="OS05G0256350 PROTEIN"/>
    <property type="match status" value="1"/>
</dbReference>